<dbReference type="Proteomes" id="UP000814140">
    <property type="component" value="Unassembled WGS sequence"/>
</dbReference>
<evidence type="ECO:0000313" key="2">
    <source>
        <dbReference type="Proteomes" id="UP000814140"/>
    </source>
</evidence>
<evidence type="ECO:0000313" key="1">
    <source>
        <dbReference type="EMBL" id="KAI0068588.1"/>
    </source>
</evidence>
<name>A0ACB8TJL3_9AGAM</name>
<sequence length="211" mass="23126">MPSSTASFSSFFLAYFLLFGSLTNTALSRPVAEETTPTITTNASGSSSRQHTTTSASSHHHTFHPPTDLPHTFTRSFSFGPPFIFPTGDPTSPSHPLTDPPHPPPHRPPNTTLIAAVAVICGGLAIIILIFFGRCLVRWTRTPTPPRAMTTADREQLIREMQEYAQSAHHRNRTSLYAPPPPPYEPAPDYDEESHTPLTCPPPELHSHSVS</sequence>
<dbReference type="EMBL" id="MU277187">
    <property type="protein sequence ID" value="KAI0068588.1"/>
    <property type="molecule type" value="Genomic_DNA"/>
</dbReference>
<organism evidence="1 2">
    <name type="scientific">Artomyces pyxidatus</name>
    <dbReference type="NCBI Taxonomy" id="48021"/>
    <lineage>
        <taxon>Eukaryota</taxon>
        <taxon>Fungi</taxon>
        <taxon>Dikarya</taxon>
        <taxon>Basidiomycota</taxon>
        <taxon>Agaricomycotina</taxon>
        <taxon>Agaricomycetes</taxon>
        <taxon>Russulales</taxon>
        <taxon>Auriscalpiaceae</taxon>
        <taxon>Artomyces</taxon>
    </lineage>
</organism>
<comment type="caution">
    <text evidence="1">The sequence shown here is derived from an EMBL/GenBank/DDBJ whole genome shotgun (WGS) entry which is preliminary data.</text>
</comment>
<accession>A0ACB8TJL3</accession>
<keyword evidence="2" id="KW-1185">Reference proteome</keyword>
<proteinExistence type="predicted"/>
<protein>
    <submittedName>
        <fullName evidence="1">Uncharacterized protein</fullName>
    </submittedName>
</protein>
<gene>
    <name evidence="1" type="ORF">BV25DRAFT_1910353</name>
</gene>
<reference evidence="1" key="1">
    <citation type="submission" date="2021-03" db="EMBL/GenBank/DDBJ databases">
        <authorList>
            <consortium name="DOE Joint Genome Institute"/>
            <person name="Ahrendt S."/>
            <person name="Looney B.P."/>
            <person name="Miyauchi S."/>
            <person name="Morin E."/>
            <person name="Drula E."/>
            <person name="Courty P.E."/>
            <person name="Chicoki N."/>
            <person name="Fauchery L."/>
            <person name="Kohler A."/>
            <person name="Kuo A."/>
            <person name="Labutti K."/>
            <person name="Pangilinan J."/>
            <person name="Lipzen A."/>
            <person name="Riley R."/>
            <person name="Andreopoulos W."/>
            <person name="He G."/>
            <person name="Johnson J."/>
            <person name="Barry K.W."/>
            <person name="Grigoriev I.V."/>
            <person name="Nagy L."/>
            <person name="Hibbett D."/>
            <person name="Henrissat B."/>
            <person name="Matheny P.B."/>
            <person name="Labbe J."/>
            <person name="Martin F."/>
        </authorList>
    </citation>
    <scope>NUCLEOTIDE SEQUENCE</scope>
    <source>
        <strain evidence="1">HHB10654</strain>
    </source>
</reference>
<reference evidence="1" key="2">
    <citation type="journal article" date="2022" name="New Phytol.">
        <title>Evolutionary transition to the ectomycorrhizal habit in the genomes of a hyperdiverse lineage of mushroom-forming fungi.</title>
        <authorList>
            <person name="Looney B."/>
            <person name="Miyauchi S."/>
            <person name="Morin E."/>
            <person name="Drula E."/>
            <person name="Courty P.E."/>
            <person name="Kohler A."/>
            <person name="Kuo A."/>
            <person name="LaButti K."/>
            <person name="Pangilinan J."/>
            <person name="Lipzen A."/>
            <person name="Riley R."/>
            <person name="Andreopoulos W."/>
            <person name="He G."/>
            <person name="Johnson J."/>
            <person name="Nolan M."/>
            <person name="Tritt A."/>
            <person name="Barry K.W."/>
            <person name="Grigoriev I.V."/>
            <person name="Nagy L.G."/>
            <person name="Hibbett D."/>
            <person name="Henrissat B."/>
            <person name="Matheny P.B."/>
            <person name="Labbe J."/>
            <person name="Martin F.M."/>
        </authorList>
    </citation>
    <scope>NUCLEOTIDE SEQUENCE</scope>
    <source>
        <strain evidence="1">HHB10654</strain>
    </source>
</reference>